<accession>A0A7R8ZZ42</accession>
<reference evidence="10" key="1">
    <citation type="submission" date="2020-11" db="EMBL/GenBank/DDBJ databases">
        <authorList>
            <person name="Tran Van P."/>
        </authorList>
    </citation>
    <scope>NUCLEOTIDE SEQUENCE</scope>
</reference>
<gene>
    <name evidence="10" type="ORF">DSTB1V02_LOCUS1720</name>
</gene>
<dbReference type="GO" id="GO:0005615">
    <property type="term" value="C:extracellular space"/>
    <property type="evidence" value="ECO:0007669"/>
    <property type="project" value="InterPro"/>
</dbReference>
<feature type="disulfide bond" evidence="8">
    <location>
        <begin position="255"/>
        <end position="263"/>
    </location>
</feature>
<keyword evidence="5" id="KW-0406">Ion transport</keyword>
<feature type="binding site" evidence="7">
    <location>
        <position position="425"/>
    </location>
    <ligand>
        <name>Fe(3+)</name>
        <dbReference type="ChEBI" id="CHEBI:29034"/>
        <label>1</label>
    </ligand>
</feature>
<feature type="disulfide bond" evidence="8">
    <location>
        <begin position="174"/>
        <end position="197"/>
    </location>
</feature>
<evidence type="ECO:0000256" key="8">
    <source>
        <dbReference type="PIRSR" id="PIRSR002549-4"/>
    </source>
</evidence>
<evidence type="ECO:0000313" key="11">
    <source>
        <dbReference type="Proteomes" id="UP000677054"/>
    </source>
</evidence>
<feature type="binding site" evidence="6">
    <location>
        <position position="458"/>
    </location>
    <ligand>
        <name>hydrogencarbonate</name>
        <dbReference type="ChEBI" id="CHEBI:17544"/>
        <label>1</label>
    </ligand>
</feature>
<dbReference type="InterPro" id="IPR016357">
    <property type="entry name" value="Transferrin"/>
</dbReference>
<keyword evidence="5" id="KW-0813">Transport</keyword>
<feature type="binding site" evidence="6">
    <location>
        <position position="457"/>
    </location>
    <ligand>
        <name>hydrogencarbonate</name>
        <dbReference type="ChEBI" id="CHEBI:17544"/>
        <label>1</label>
    </ligand>
</feature>
<keyword evidence="4 8" id="KW-1015">Disulfide bond</keyword>
<dbReference type="GO" id="GO:0005769">
    <property type="term" value="C:early endosome"/>
    <property type="evidence" value="ECO:0007669"/>
    <property type="project" value="TreeGrafter"/>
</dbReference>
<evidence type="ECO:0000256" key="6">
    <source>
        <dbReference type="PIRSR" id="PIRSR002549-2"/>
    </source>
</evidence>
<dbReference type="EMBL" id="LR899688">
    <property type="protein sequence ID" value="CAD7241740.1"/>
    <property type="molecule type" value="Genomic_DNA"/>
</dbReference>
<feature type="disulfide bond" evidence="8">
    <location>
        <begin position="345"/>
        <end position="382"/>
    </location>
</feature>
<evidence type="ECO:0000256" key="4">
    <source>
        <dbReference type="ARBA" id="ARBA00023157"/>
    </source>
</evidence>
<feature type="disulfide bond" evidence="8">
    <location>
        <begin position="11"/>
        <end position="62"/>
    </location>
</feature>
<dbReference type="FunFam" id="3.40.190.10:FF:000095">
    <property type="entry name" value="Lactotransferrin"/>
    <property type="match status" value="1"/>
</dbReference>
<dbReference type="SUPFAM" id="SSF53850">
    <property type="entry name" value="Periplasmic binding protein-like II"/>
    <property type="match status" value="2"/>
</dbReference>
<comment type="subcellular location">
    <subcellularLocation>
        <location evidence="1">Secreted</location>
    </subcellularLocation>
</comment>
<keyword evidence="3" id="KW-0677">Repeat</keyword>
<keyword evidence="5 7" id="KW-0479">Metal-binding</keyword>
<dbReference type="InterPro" id="IPR018195">
    <property type="entry name" value="Transferrin_Fe_BS"/>
</dbReference>
<dbReference type="Proteomes" id="UP000677054">
    <property type="component" value="Unassembled WGS sequence"/>
</dbReference>
<dbReference type="SMART" id="SM00094">
    <property type="entry name" value="TR_FER"/>
    <property type="match status" value="2"/>
</dbReference>
<dbReference type="CDD" id="cd13529">
    <property type="entry name" value="PBP2_transferrin"/>
    <property type="match status" value="2"/>
</dbReference>
<keyword evidence="5" id="KW-0410">Iron transport</keyword>
<feature type="binding site" evidence="7">
    <location>
        <position position="77"/>
    </location>
    <ligand>
        <name>Fe(3+)</name>
        <dbReference type="ChEBI" id="CHEBI:29034"/>
        <label>1</label>
    </ligand>
</feature>
<feature type="binding site" evidence="7">
    <location>
        <position position="217"/>
    </location>
    <ligand>
        <name>Fe(3+)</name>
        <dbReference type="ChEBI" id="CHEBI:29034"/>
        <label>1</label>
    </ligand>
</feature>
<dbReference type="GO" id="GO:0055037">
    <property type="term" value="C:recycling endosome"/>
    <property type="evidence" value="ECO:0007669"/>
    <property type="project" value="TreeGrafter"/>
</dbReference>
<dbReference type="PRINTS" id="PR00422">
    <property type="entry name" value="TRANSFERRIN"/>
</dbReference>
<dbReference type="PROSITE" id="PS51408">
    <property type="entry name" value="TRANSFERRIN_LIKE_4"/>
    <property type="match status" value="2"/>
</dbReference>
<dbReference type="PANTHER" id="PTHR11485">
    <property type="entry name" value="TRANSFERRIN"/>
    <property type="match status" value="1"/>
</dbReference>
<dbReference type="OrthoDB" id="9981115at2759"/>
<feature type="binding site" evidence="6">
    <location>
        <position position="139"/>
    </location>
    <ligand>
        <name>hydrogencarbonate</name>
        <dbReference type="ChEBI" id="CHEBI:17544"/>
        <label>1</label>
    </ligand>
</feature>
<evidence type="ECO:0000256" key="1">
    <source>
        <dbReference type="ARBA" id="ARBA00004613"/>
    </source>
</evidence>
<dbReference type="EMBL" id="CAJPEV010000171">
    <property type="protein sequence ID" value="CAG0881773.1"/>
    <property type="molecule type" value="Genomic_DNA"/>
</dbReference>
<dbReference type="Gene3D" id="3.40.190.10">
    <property type="entry name" value="Periplasmic binding protein-like II"/>
    <property type="match status" value="4"/>
</dbReference>
<keyword evidence="11" id="KW-1185">Reference proteome</keyword>
<dbReference type="GO" id="GO:0005886">
    <property type="term" value="C:plasma membrane"/>
    <property type="evidence" value="ECO:0007669"/>
    <property type="project" value="TreeGrafter"/>
</dbReference>
<feature type="disulfide bond" evidence="8">
    <location>
        <begin position="510"/>
        <end position="521"/>
    </location>
</feature>
<dbReference type="GO" id="GO:0006826">
    <property type="term" value="P:iron ion transport"/>
    <property type="evidence" value="ECO:0007669"/>
    <property type="project" value="UniProtKB-KW"/>
</dbReference>
<dbReference type="AlphaFoldDB" id="A0A7R8ZZ42"/>
<evidence type="ECO:0000259" key="9">
    <source>
        <dbReference type="PROSITE" id="PS51408"/>
    </source>
</evidence>
<evidence type="ECO:0000256" key="5">
    <source>
        <dbReference type="PIRNR" id="PIRNR002549"/>
    </source>
</evidence>
<dbReference type="InterPro" id="IPR001156">
    <property type="entry name" value="Transferrin-like_dom"/>
</dbReference>
<feature type="binding site" evidence="7">
    <location>
        <position position="397"/>
    </location>
    <ligand>
        <name>Fe(3+)</name>
        <dbReference type="ChEBI" id="CHEBI:29034"/>
        <label>1</label>
    </ligand>
</feature>
<comment type="similarity">
    <text evidence="5">Belongs to the transferrin family.</text>
</comment>
<dbReference type="PROSITE" id="PS00205">
    <property type="entry name" value="TRANSFERRIN_LIKE_1"/>
    <property type="match status" value="1"/>
</dbReference>
<feature type="disulfide bond" evidence="8">
    <location>
        <begin position="449"/>
        <end position="538"/>
    </location>
</feature>
<proteinExistence type="inferred from homology"/>
<keyword evidence="5 7" id="KW-0408">Iron</keyword>
<evidence type="ECO:0000256" key="7">
    <source>
        <dbReference type="PIRSR" id="PIRSR002549-3"/>
    </source>
</evidence>
<dbReference type="PIRSF" id="PIRSF002549">
    <property type="entry name" value="Transferrin"/>
    <property type="match status" value="1"/>
</dbReference>
<keyword evidence="2" id="KW-0964">Secreted</keyword>
<feature type="disulfide bond" evidence="8">
    <location>
        <begin position="355"/>
        <end position="373"/>
    </location>
</feature>
<dbReference type="GO" id="GO:0046872">
    <property type="term" value="F:metal ion binding"/>
    <property type="evidence" value="ECO:0007669"/>
    <property type="project" value="UniProtKB-KW"/>
</dbReference>
<name>A0A7R8ZZ42_9CRUS</name>
<dbReference type="PANTHER" id="PTHR11485:SF29">
    <property type="entry name" value="TRANSFERRIN 2"/>
    <property type="match status" value="1"/>
</dbReference>
<feature type="disulfide bond" evidence="8">
    <location>
        <begin position="131"/>
        <end position="223"/>
    </location>
</feature>
<feature type="disulfide bond" evidence="8">
    <location>
        <begin position="491"/>
        <end position="513"/>
    </location>
</feature>
<evidence type="ECO:0000256" key="3">
    <source>
        <dbReference type="ARBA" id="ARBA00022737"/>
    </source>
</evidence>
<feature type="domain" description="Transferrin-like" evidence="9">
    <location>
        <begin position="8"/>
        <end position="337"/>
    </location>
</feature>
<feature type="domain" description="Transferrin-like" evidence="9">
    <location>
        <begin position="342"/>
        <end position="688"/>
    </location>
</feature>
<feature type="disulfide bond" evidence="8">
    <location>
        <begin position="21"/>
        <end position="53"/>
    </location>
</feature>
<dbReference type="Pfam" id="PF00405">
    <property type="entry name" value="Transferrin"/>
    <property type="match status" value="2"/>
</dbReference>
<organism evidence="10">
    <name type="scientific">Darwinula stevensoni</name>
    <dbReference type="NCBI Taxonomy" id="69355"/>
    <lineage>
        <taxon>Eukaryota</taxon>
        <taxon>Metazoa</taxon>
        <taxon>Ecdysozoa</taxon>
        <taxon>Arthropoda</taxon>
        <taxon>Crustacea</taxon>
        <taxon>Oligostraca</taxon>
        <taxon>Ostracoda</taxon>
        <taxon>Podocopa</taxon>
        <taxon>Podocopida</taxon>
        <taxon>Darwinulocopina</taxon>
        <taxon>Darwinuloidea</taxon>
        <taxon>Darwinulidae</taxon>
        <taxon>Darwinula</taxon>
    </lineage>
</organism>
<protein>
    <recommendedName>
        <fullName evidence="9">Transferrin-like domain-containing protein</fullName>
    </recommendedName>
</protein>
<evidence type="ECO:0000313" key="10">
    <source>
        <dbReference type="EMBL" id="CAD7241740.1"/>
    </source>
</evidence>
<feature type="disulfide bond" evidence="8">
    <location>
        <begin position="579"/>
        <end position="593"/>
    </location>
</feature>
<evidence type="ECO:0000256" key="2">
    <source>
        <dbReference type="ARBA" id="ARBA00022525"/>
    </source>
</evidence>
<sequence length="716" mass="80533">MSGEEEELTWCTISDEEQEKCQDLAKAVQEKFSDFFASRITWNKPRFSYKIGCQRAVSKEECMEYLDQGIADLVSLDPGEVFLGGRYMSLVPIMQELMQGDIDHFYAVAVVKRGDLRDVHTLHDLRDKKACFAGVGSLASWSLPISILMDRRVLEIVDCNNHVKSASEFFGTSCAVNALDDKFNPLGDNSNKLCEICAESGEGHGQYCSSGDPFAGYEGALQCLRDKGDIAFLKHSTVELVAEVPESGQEDPDVCDYDVTPTCEAARLLRTDTPDRIDPLTGRHPFDLFSSAYRYNKKHNLLFEDKTRKFLRIPVPQQSYKDYLKDSLDHILRVRHCPVPSMRLCVVSDHELSKCIRMMTALRAQLLQPELSCFKGHDSVDCMKAIARSEADVAVVDAGDVYTAGKNYELIPVLVEQYNLDTPEYYAVAVTWEEDPDTDILYLKGRYTCHSGIMHAAGWVLPMAYLINNDRIRPYGCDSIRAAAEFFSKSCVPGVSSSDYNFGKTWNNLCDLCHGASHAFCSRDPSEDFFGHTGAFRCLVEGGGNVAFVKHTTVLENTDGKRRQFWARNQINTDFQLLCRNGKRVPVQEYEHCNLGKVKGNAVITRGGSAFNQTQVDAFLNLFIYAQSFYGLKFGDDFSFKMFSSEEPYADLIFQDATQQLVVVPEEERDYESFLGEEFLHAMRTVNCRAGRSVLPPILSVIILPSITSFMLRALL</sequence>